<sequence length="68" mass="7573">MRWLKFTAAGRTYWGIVEGECVITVDGDPFGEWQRGTQSHALRDVKIELALRPKSVLRIRTGAGAGSR</sequence>
<accession>A0A7Y4H8A8</accession>
<dbReference type="InterPro" id="IPR018833">
    <property type="entry name" value="Rv2993c-like_N"/>
</dbReference>
<dbReference type="Proteomes" id="UP000528734">
    <property type="component" value="Unassembled WGS sequence"/>
</dbReference>
<keyword evidence="3" id="KW-1185">Reference proteome</keyword>
<proteinExistence type="predicted"/>
<evidence type="ECO:0000259" key="1">
    <source>
        <dbReference type="Pfam" id="PF10370"/>
    </source>
</evidence>
<comment type="caution">
    <text evidence="2">The sequence shown here is derived from an EMBL/GenBank/DDBJ whole genome shotgun (WGS) entry which is preliminary data.</text>
</comment>
<evidence type="ECO:0000313" key="2">
    <source>
        <dbReference type="EMBL" id="NOJ48582.1"/>
    </source>
</evidence>
<gene>
    <name evidence="2" type="ORF">HCN50_20390</name>
</gene>
<evidence type="ECO:0000313" key="3">
    <source>
        <dbReference type="Proteomes" id="UP000528734"/>
    </source>
</evidence>
<feature type="domain" description="Rv2993c-like N-terminal" evidence="1">
    <location>
        <begin position="1"/>
        <end position="47"/>
    </location>
</feature>
<organism evidence="2 3">
    <name type="scientific">Bradyrhizobium archetypum</name>
    <dbReference type="NCBI Taxonomy" id="2721160"/>
    <lineage>
        <taxon>Bacteria</taxon>
        <taxon>Pseudomonadati</taxon>
        <taxon>Pseudomonadota</taxon>
        <taxon>Alphaproteobacteria</taxon>
        <taxon>Hyphomicrobiales</taxon>
        <taxon>Nitrobacteraceae</taxon>
        <taxon>Bradyrhizobium</taxon>
    </lineage>
</organism>
<dbReference type="Pfam" id="PF10370">
    <property type="entry name" value="Rv2993c-like_N"/>
    <property type="match status" value="1"/>
</dbReference>
<dbReference type="EMBL" id="JAAVLW010000006">
    <property type="protein sequence ID" value="NOJ48582.1"/>
    <property type="molecule type" value="Genomic_DNA"/>
</dbReference>
<reference evidence="2 3" key="1">
    <citation type="submission" date="2020-03" db="EMBL/GenBank/DDBJ databases">
        <title>Bradyrhizobium diversity isolated from nodules of Muelleranthus trifoliolatus.</title>
        <authorList>
            <person name="Klepa M."/>
            <person name="Helene L."/>
            <person name="Hungria M."/>
        </authorList>
    </citation>
    <scope>NUCLEOTIDE SEQUENCE [LARGE SCALE GENOMIC DNA]</scope>
    <source>
        <strain evidence="2 3">WSM 1744</strain>
    </source>
</reference>
<name>A0A7Y4H8A8_9BRAD</name>
<protein>
    <submittedName>
        <fullName evidence="2">DUF2437 domain-containing protein</fullName>
    </submittedName>
</protein>
<dbReference type="RefSeq" id="WP_171711470.1">
    <property type="nucleotide sequence ID" value="NZ_JAAVLW010000006.1"/>
</dbReference>
<dbReference type="AlphaFoldDB" id="A0A7Y4H8A8"/>